<dbReference type="EMBL" id="MU863944">
    <property type="protein sequence ID" value="KAK4198545.1"/>
    <property type="molecule type" value="Genomic_DNA"/>
</dbReference>
<reference evidence="1" key="2">
    <citation type="submission" date="2023-05" db="EMBL/GenBank/DDBJ databases">
        <authorList>
            <consortium name="Lawrence Berkeley National Laboratory"/>
            <person name="Steindorff A."/>
            <person name="Hensen N."/>
            <person name="Bonometti L."/>
            <person name="Westerberg I."/>
            <person name="Brannstrom I.O."/>
            <person name="Guillou S."/>
            <person name="Cros-Aarteil S."/>
            <person name="Calhoun S."/>
            <person name="Haridas S."/>
            <person name="Kuo A."/>
            <person name="Mondo S."/>
            <person name="Pangilinan J."/>
            <person name="Riley R."/>
            <person name="Labutti K."/>
            <person name="Andreopoulos B."/>
            <person name="Lipzen A."/>
            <person name="Chen C."/>
            <person name="Yanf M."/>
            <person name="Daum C."/>
            <person name="Ng V."/>
            <person name="Clum A."/>
            <person name="Ohm R."/>
            <person name="Martin F."/>
            <person name="Silar P."/>
            <person name="Natvig D."/>
            <person name="Lalanne C."/>
            <person name="Gautier V."/>
            <person name="Ament-Velasquez S.L."/>
            <person name="Kruys A."/>
            <person name="Hutchinson M.I."/>
            <person name="Powell A.J."/>
            <person name="Barry K."/>
            <person name="Miller A.N."/>
            <person name="Grigoriev I.V."/>
            <person name="Debuchy R."/>
            <person name="Gladieux P."/>
            <person name="Thoren M.H."/>
            <person name="Johannesson H."/>
        </authorList>
    </citation>
    <scope>NUCLEOTIDE SEQUENCE</scope>
    <source>
        <strain evidence="1">CBS 315.58</strain>
    </source>
</reference>
<evidence type="ECO:0000313" key="1">
    <source>
        <dbReference type="EMBL" id="KAK4198545.1"/>
    </source>
</evidence>
<evidence type="ECO:0000313" key="2">
    <source>
        <dbReference type="Proteomes" id="UP001303160"/>
    </source>
</evidence>
<protein>
    <submittedName>
        <fullName evidence="1">Uncharacterized protein</fullName>
    </submittedName>
</protein>
<comment type="caution">
    <text evidence="1">The sequence shown here is derived from an EMBL/GenBank/DDBJ whole genome shotgun (WGS) entry which is preliminary data.</text>
</comment>
<reference evidence="1" key="1">
    <citation type="journal article" date="2023" name="Mol. Phylogenet. Evol.">
        <title>Genome-scale phylogeny and comparative genomics of the fungal order Sordariales.</title>
        <authorList>
            <person name="Hensen N."/>
            <person name="Bonometti L."/>
            <person name="Westerberg I."/>
            <person name="Brannstrom I.O."/>
            <person name="Guillou S."/>
            <person name="Cros-Aarteil S."/>
            <person name="Calhoun S."/>
            <person name="Haridas S."/>
            <person name="Kuo A."/>
            <person name="Mondo S."/>
            <person name="Pangilinan J."/>
            <person name="Riley R."/>
            <person name="LaButti K."/>
            <person name="Andreopoulos B."/>
            <person name="Lipzen A."/>
            <person name="Chen C."/>
            <person name="Yan M."/>
            <person name="Daum C."/>
            <person name="Ng V."/>
            <person name="Clum A."/>
            <person name="Steindorff A."/>
            <person name="Ohm R.A."/>
            <person name="Martin F."/>
            <person name="Silar P."/>
            <person name="Natvig D.O."/>
            <person name="Lalanne C."/>
            <person name="Gautier V."/>
            <person name="Ament-Velasquez S.L."/>
            <person name="Kruys A."/>
            <person name="Hutchinson M.I."/>
            <person name="Powell A.J."/>
            <person name="Barry K."/>
            <person name="Miller A.N."/>
            <person name="Grigoriev I.V."/>
            <person name="Debuchy R."/>
            <person name="Gladieux P."/>
            <person name="Hiltunen Thoren M."/>
            <person name="Johannesson H."/>
        </authorList>
    </citation>
    <scope>NUCLEOTIDE SEQUENCE</scope>
    <source>
        <strain evidence="1">CBS 315.58</strain>
    </source>
</reference>
<dbReference type="AlphaFoldDB" id="A0AAN6XFM6"/>
<gene>
    <name evidence="1" type="ORF">QBC40DRAFT_283531</name>
</gene>
<accession>A0AAN6XFM6</accession>
<sequence>MGSEVHVNITDVIAAYLGMERTTQCEHPLNRPLSDDHDRGILVTGAGMPKATEGKLALAMARSNPTAQLLCCEERCILLQGCCLDCGVRQAGEDFDILIVS</sequence>
<name>A0AAN6XFM6_9PEZI</name>
<dbReference type="Proteomes" id="UP001303160">
    <property type="component" value="Unassembled WGS sequence"/>
</dbReference>
<keyword evidence="2" id="KW-1185">Reference proteome</keyword>
<proteinExistence type="predicted"/>
<organism evidence="1 2">
    <name type="scientific">Triangularia verruculosa</name>
    <dbReference type="NCBI Taxonomy" id="2587418"/>
    <lineage>
        <taxon>Eukaryota</taxon>
        <taxon>Fungi</taxon>
        <taxon>Dikarya</taxon>
        <taxon>Ascomycota</taxon>
        <taxon>Pezizomycotina</taxon>
        <taxon>Sordariomycetes</taxon>
        <taxon>Sordariomycetidae</taxon>
        <taxon>Sordariales</taxon>
        <taxon>Podosporaceae</taxon>
        <taxon>Triangularia</taxon>
    </lineage>
</organism>